<evidence type="ECO:0000313" key="1">
    <source>
        <dbReference type="EMBL" id="CAJ0597488.1"/>
    </source>
</evidence>
<organism evidence="1 2">
    <name type="scientific">Cylicocyclus nassatus</name>
    <name type="common">Nematode worm</name>
    <dbReference type="NCBI Taxonomy" id="53992"/>
    <lineage>
        <taxon>Eukaryota</taxon>
        <taxon>Metazoa</taxon>
        <taxon>Ecdysozoa</taxon>
        <taxon>Nematoda</taxon>
        <taxon>Chromadorea</taxon>
        <taxon>Rhabditida</taxon>
        <taxon>Rhabditina</taxon>
        <taxon>Rhabditomorpha</taxon>
        <taxon>Strongyloidea</taxon>
        <taxon>Strongylidae</taxon>
        <taxon>Cylicocyclus</taxon>
    </lineage>
</organism>
<dbReference type="Proteomes" id="UP001176961">
    <property type="component" value="Unassembled WGS sequence"/>
</dbReference>
<accession>A0AA36GST7</accession>
<proteinExistence type="predicted"/>
<name>A0AA36GST7_CYLNA</name>
<sequence length="102" mass="11552">ASSWPHRAKLLFAGTLPKQCANIHRLVKPICTGFQQGHLDFVAYVANRFPHTSANGRSTSEKPRLSFAECKALCWKLHEKIQDRFKCIVNCKSGIMPKIKQD</sequence>
<keyword evidence="2" id="KW-1185">Reference proteome</keyword>
<dbReference type="AlphaFoldDB" id="A0AA36GST7"/>
<gene>
    <name evidence="1" type="ORF">CYNAS_LOCUS9471</name>
</gene>
<evidence type="ECO:0000313" key="2">
    <source>
        <dbReference type="Proteomes" id="UP001176961"/>
    </source>
</evidence>
<dbReference type="EMBL" id="CATQJL010000223">
    <property type="protein sequence ID" value="CAJ0597488.1"/>
    <property type="molecule type" value="Genomic_DNA"/>
</dbReference>
<feature type="non-terminal residue" evidence="1">
    <location>
        <position position="102"/>
    </location>
</feature>
<reference evidence="1" key="1">
    <citation type="submission" date="2023-07" db="EMBL/GenBank/DDBJ databases">
        <authorList>
            <consortium name="CYATHOMIX"/>
        </authorList>
    </citation>
    <scope>NUCLEOTIDE SEQUENCE</scope>
    <source>
        <strain evidence="1">N/A</strain>
    </source>
</reference>
<protein>
    <submittedName>
        <fullName evidence="1">Uncharacterized protein</fullName>
    </submittedName>
</protein>
<comment type="caution">
    <text evidence="1">The sequence shown here is derived from an EMBL/GenBank/DDBJ whole genome shotgun (WGS) entry which is preliminary data.</text>
</comment>